<keyword evidence="2" id="KW-1185">Reference proteome</keyword>
<proteinExistence type="predicted"/>
<dbReference type="Proteomes" id="UP001177003">
    <property type="component" value="Chromosome 5"/>
</dbReference>
<evidence type="ECO:0000313" key="1">
    <source>
        <dbReference type="EMBL" id="CAI9288096.1"/>
    </source>
</evidence>
<reference evidence="1" key="1">
    <citation type="submission" date="2023-04" db="EMBL/GenBank/DDBJ databases">
        <authorList>
            <person name="Vijverberg K."/>
            <person name="Xiong W."/>
            <person name="Schranz E."/>
        </authorList>
    </citation>
    <scope>NUCLEOTIDE SEQUENCE</scope>
</reference>
<dbReference type="EMBL" id="OX465081">
    <property type="protein sequence ID" value="CAI9288096.1"/>
    <property type="molecule type" value="Genomic_DNA"/>
</dbReference>
<protein>
    <submittedName>
        <fullName evidence="1">Uncharacterized protein</fullName>
    </submittedName>
</protein>
<dbReference type="AlphaFoldDB" id="A0AA35Z8W4"/>
<accession>A0AA35Z8W4</accession>
<gene>
    <name evidence="1" type="ORF">LSALG_LOCUS27421</name>
</gene>
<evidence type="ECO:0000313" key="2">
    <source>
        <dbReference type="Proteomes" id="UP001177003"/>
    </source>
</evidence>
<organism evidence="1 2">
    <name type="scientific">Lactuca saligna</name>
    <name type="common">Willowleaf lettuce</name>
    <dbReference type="NCBI Taxonomy" id="75948"/>
    <lineage>
        <taxon>Eukaryota</taxon>
        <taxon>Viridiplantae</taxon>
        <taxon>Streptophyta</taxon>
        <taxon>Embryophyta</taxon>
        <taxon>Tracheophyta</taxon>
        <taxon>Spermatophyta</taxon>
        <taxon>Magnoliopsida</taxon>
        <taxon>eudicotyledons</taxon>
        <taxon>Gunneridae</taxon>
        <taxon>Pentapetalae</taxon>
        <taxon>asterids</taxon>
        <taxon>campanulids</taxon>
        <taxon>Asterales</taxon>
        <taxon>Asteraceae</taxon>
        <taxon>Cichorioideae</taxon>
        <taxon>Cichorieae</taxon>
        <taxon>Lactucinae</taxon>
        <taxon>Lactuca</taxon>
    </lineage>
</organism>
<name>A0AA35Z8W4_LACSI</name>
<sequence length="140" mass="15820">MAEQRVAVMGGVLWQLRCLSIVFYRRELIENGARKMAGDDEGFSVVLEEPLMAAKKINNEDQLVRFLPKNDASPKSKIMNILPINITLILVVSIQGGYEDFVVDHLVMELCAEVEFIDRITTKGHRSERKETEVECVGVL</sequence>